<dbReference type="GO" id="GO:0003723">
    <property type="term" value="F:RNA binding"/>
    <property type="evidence" value="ECO:0007669"/>
    <property type="project" value="TreeGrafter"/>
</dbReference>
<keyword evidence="2" id="KW-0689">Ribosomal protein</keyword>
<dbReference type="SUPFAM" id="SSF50985">
    <property type="entry name" value="RCC1/BLIP-II"/>
    <property type="match status" value="1"/>
</dbReference>
<dbReference type="CDD" id="cd13156">
    <property type="entry name" value="KOW_RPL6"/>
    <property type="match status" value="1"/>
</dbReference>
<dbReference type="InterPro" id="IPR041997">
    <property type="entry name" value="Ribosomal_eL6_KOW"/>
</dbReference>
<gene>
    <name evidence="5" type="ORF">PGLA2088_LOCUS48468</name>
</gene>
<dbReference type="EMBL" id="CAJNNW010036692">
    <property type="protein sequence ID" value="CAE8736773.1"/>
    <property type="molecule type" value="Genomic_DNA"/>
</dbReference>
<feature type="compositionally biased region" description="Basic and acidic residues" evidence="4">
    <location>
        <begin position="1587"/>
        <end position="1603"/>
    </location>
</feature>
<evidence type="ECO:0000256" key="3">
    <source>
        <dbReference type="ARBA" id="ARBA00023274"/>
    </source>
</evidence>
<reference evidence="5" key="1">
    <citation type="submission" date="2021-02" db="EMBL/GenBank/DDBJ databases">
        <authorList>
            <person name="Dougan E. K."/>
            <person name="Rhodes N."/>
            <person name="Thang M."/>
            <person name="Chan C."/>
        </authorList>
    </citation>
    <scope>NUCLEOTIDE SEQUENCE</scope>
</reference>
<accession>A0A813LS35</accession>
<evidence type="ECO:0000256" key="4">
    <source>
        <dbReference type="SAM" id="MobiDB-lite"/>
    </source>
</evidence>
<dbReference type="PANTHER" id="PTHR10715:SF0">
    <property type="entry name" value="LARGE RIBOSOMAL SUBUNIT PROTEIN EL6"/>
    <property type="match status" value="1"/>
</dbReference>
<dbReference type="GO" id="GO:0003735">
    <property type="term" value="F:structural constituent of ribosome"/>
    <property type="evidence" value="ECO:0007669"/>
    <property type="project" value="InterPro"/>
</dbReference>
<dbReference type="SUPFAM" id="SSF50104">
    <property type="entry name" value="Translation proteins SH3-like domain"/>
    <property type="match status" value="1"/>
</dbReference>
<feature type="region of interest" description="Disordered" evidence="4">
    <location>
        <begin position="1547"/>
        <end position="1654"/>
    </location>
</feature>
<comment type="similarity">
    <text evidence="1">Belongs to the eukaryotic ribosomal protein eL6 family.</text>
</comment>
<feature type="region of interest" description="Disordered" evidence="4">
    <location>
        <begin position="1"/>
        <end position="30"/>
    </location>
</feature>
<dbReference type="InterPro" id="IPR014722">
    <property type="entry name" value="Rib_uL2_dom2"/>
</dbReference>
<dbReference type="Proteomes" id="UP000626109">
    <property type="component" value="Unassembled WGS sequence"/>
</dbReference>
<dbReference type="GO" id="GO:0002181">
    <property type="term" value="P:cytoplasmic translation"/>
    <property type="evidence" value="ECO:0007669"/>
    <property type="project" value="TreeGrafter"/>
</dbReference>
<feature type="region of interest" description="Disordered" evidence="4">
    <location>
        <begin position="167"/>
        <end position="209"/>
    </location>
</feature>
<dbReference type="InterPro" id="IPR008991">
    <property type="entry name" value="Translation_prot_SH3-like_sf"/>
</dbReference>
<dbReference type="GO" id="GO:0000027">
    <property type="term" value="P:ribosomal large subunit assembly"/>
    <property type="evidence" value="ECO:0007669"/>
    <property type="project" value="TreeGrafter"/>
</dbReference>
<evidence type="ECO:0000313" key="5">
    <source>
        <dbReference type="EMBL" id="CAE8736773.1"/>
    </source>
</evidence>
<evidence type="ECO:0000256" key="2">
    <source>
        <dbReference type="ARBA" id="ARBA00022980"/>
    </source>
</evidence>
<organism evidence="5 6">
    <name type="scientific">Polarella glacialis</name>
    <name type="common">Dinoflagellate</name>
    <dbReference type="NCBI Taxonomy" id="89957"/>
    <lineage>
        <taxon>Eukaryota</taxon>
        <taxon>Sar</taxon>
        <taxon>Alveolata</taxon>
        <taxon>Dinophyceae</taxon>
        <taxon>Suessiales</taxon>
        <taxon>Suessiaceae</taxon>
        <taxon>Polarella</taxon>
    </lineage>
</organism>
<sequence length="1678" mass="184011">MGRAGGQITTKKTFGKKSANPRKAGKVQKVQKLKKQIAPGSVLILLAGRFRGRRVVFLKQLESGLLLVTGPFAINGVPLRRVNQRYCIATSAKTDVKGADVSTISDAYFAKEAKKGKKDKSEGAFFATGAVKTSISLSFPMGGQGVSRWTQGACLRGTVTAAYALDQSTEGEPGPTSAEPQLAQEQDQPTNQLNFNGEESTTTGQEEAPQHLPDEFSLLADDNKPESCFDDSWQELHSKIAPTAKLPLLPRRLYEKGGQDLPAEHLADTYAACLMHHHRVSIAQFDLLAYTASRPSLTPFQQNLISKFSDHLQTKVAQRIWRELKMGVATCTPRSCVALQDPEQLRKAAVEYIAYATGFGSQAAWLPIPRMFEDMNITAMYDAFGPVDFAGASEMPGVQAEAESEEWLKQQQEDKEAELKEQEAPFTSACIVGRVPEAALMCWRADVNHLLDDVLLDLEGKEQAEVQEEGRRTLAGATPRWTSTLEAKSQSRLLRRAAAIVERYLDLLKSQVLLYSTVFCTGDYHLPPKFMWAGDDFCAYHYLVGSANDTWGTRRCWNRWSGFCPLGFAAALFIRFIAAGRSDIALDDLKMASAMLGWCREFGFLDESTWAVTADGVDEEILRLQAPRQLGVVAGESTLESSQLIKDEAGQRYTMWHALQLNTLVRLHLESASKLYRPTRPDSSPSLAMLTYPSYLSLLLLPALLQVWPDLRLGLFHLGLWMRHEKCLACCDHYQEHFLVEDPGLQELPLHFEGQSSGNVAWVPEKLDHGEMLLRLQMLLLGQPRARAAEVLLCTAPLWLCTTLLLAAADSRPLLALCLVKHELGAPPDFGAGEARQVLSQQVVQPLAELIRSATGGSNGDRTAAPRTLWVREDMARSYANFELYEFGNFHPFVWLPSIYITARYDCRETADVLVMREGSLGRFATTIRGKVFYSALERMVPVCAWIPACPWGFRLLPYSKDRLSYEELARHRAAVFIPSVWYGKLTFKDLVTMEIPLFVPDLSLQAQTLCKTVRASLADLVQQLARLDCVALRSLSARMKEWNAMLLEAFELPHVPSLGGKDKEACMLPAAAYCSFIQEEHRRICCLEAATVTSRTAHRYSDELLYATNLLQRFPTEQNGIQPPASRTVKKMGSFEGFGNRGHQELAFGLQLWDFLQGPPAMSPTGLRTKLYLRQHDLPGGVMELQGNRRRGFKFWAGAQLTDLDWLGPNLDARKHFDPEAATATANILDNCKLEIGFALEVPLEKGYVWFVVEESITVASAGLVRVLGVSSALAPALSWDRAGDHQIFSLTGLKKSDYASIAFSGPSPVTSRLAPPALWTLLSRLTALRPLVMLSLTVENAASRLVFKDPGSQADSGALNTWWAVDPGEDWGLVDFKVLLQEPKSDYSCADGSAVTWGNAKSGGDSSEIAPLLMEGVVEVCANTPAFAAIKADGSVVTWGNAKIWQRFLSGCSTSGEGVVQVCGTATALAAGKADGSVADGSVVTWGNTWAGGADGSVVTWGNAEVSGDSSALAPLLNGTGAALNLINCKRLKSNFQLLELGGEADGGNEGKDSGSKAPEATPALPAPKVMMIDSDDDAVAPPQKVKEKETKIKPERDKKEKKEKKDKKEKAKSSSSSSSSSDSEEGPKKKKRLNNFSSIRNVEKERATVRGMRQNGANAALNFINKAIENPYFAP</sequence>
<feature type="compositionally biased region" description="Polar residues" evidence="4">
    <location>
        <begin position="183"/>
        <end position="205"/>
    </location>
</feature>
<protein>
    <recommendedName>
        <fullName evidence="7">60S ribosomal protein L6</fullName>
    </recommendedName>
</protein>
<comment type="caution">
    <text evidence="5">The sequence shown here is derived from an EMBL/GenBank/DDBJ whole genome shotgun (WGS) entry which is preliminary data.</text>
</comment>
<proteinExistence type="inferred from homology"/>
<feature type="compositionally biased region" description="Basic residues" evidence="4">
    <location>
        <begin position="13"/>
        <end position="30"/>
    </location>
</feature>
<keyword evidence="3" id="KW-0687">Ribonucleoprotein</keyword>
<dbReference type="GO" id="GO:0022625">
    <property type="term" value="C:cytosolic large ribosomal subunit"/>
    <property type="evidence" value="ECO:0007669"/>
    <property type="project" value="TreeGrafter"/>
</dbReference>
<dbReference type="Gene3D" id="2.30.30.30">
    <property type="match status" value="1"/>
</dbReference>
<dbReference type="FunFam" id="2.30.30.30:FF:000014">
    <property type="entry name" value="60S ribosomal protein L6"/>
    <property type="match status" value="1"/>
</dbReference>
<dbReference type="InterPro" id="IPR000915">
    <property type="entry name" value="60S_ribosomal_eL6"/>
</dbReference>
<evidence type="ECO:0000313" key="6">
    <source>
        <dbReference type="Proteomes" id="UP000626109"/>
    </source>
</evidence>
<evidence type="ECO:0008006" key="7">
    <source>
        <dbReference type="Google" id="ProtNLM"/>
    </source>
</evidence>
<evidence type="ECO:0000256" key="1">
    <source>
        <dbReference type="ARBA" id="ARBA00010592"/>
    </source>
</evidence>
<dbReference type="Pfam" id="PF01159">
    <property type="entry name" value="Ribosomal_L6e"/>
    <property type="match status" value="1"/>
</dbReference>
<dbReference type="PANTHER" id="PTHR10715">
    <property type="entry name" value="60S RIBOSOMAL PROTEIN L6"/>
    <property type="match status" value="1"/>
</dbReference>
<dbReference type="InterPro" id="IPR009091">
    <property type="entry name" value="RCC1/BLIP-II"/>
</dbReference>
<name>A0A813LS35_POLGL</name>